<feature type="region of interest" description="Disordered" evidence="1">
    <location>
        <begin position="1"/>
        <end position="72"/>
    </location>
</feature>
<organism evidence="2 3">
    <name type="scientific">Paenibacillus algorifonticola</name>
    <dbReference type="NCBI Taxonomy" id="684063"/>
    <lineage>
        <taxon>Bacteria</taxon>
        <taxon>Bacillati</taxon>
        <taxon>Bacillota</taxon>
        <taxon>Bacilli</taxon>
        <taxon>Bacillales</taxon>
        <taxon>Paenibacillaceae</taxon>
        <taxon>Paenibacillus</taxon>
    </lineage>
</organism>
<gene>
    <name evidence="2" type="ORF">SAMN04487969_1673</name>
</gene>
<protein>
    <submittedName>
        <fullName evidence="2">Uncharacterized protein</fullName>
    </submittedName>
</protein>
<evidence type="ECO:0000256" key="1">
    <source>
        <dbReference type="SAM" id="MobiDB-lite"/>
    </source>
</evidence>
<accession>A0A1I2J6B6</accession>
<evidence type="ECO:0000313" key="3">
    <source>
        <dbReference type="Proteomes" id="UP000183410"/>
    </source>
</evidence>
<feature type="compositionally biased region" description="Basic residues" evidence="1">
    <location>
        <begin position="50"/>
        <end position="68"/>
    </location>
</feature>
<dbReference type="AlphaFoldDB" id="A0A1I2J6B6"/>
<feature type="compositionally biased region" description="Basic and acidic residues" evidence="1">
    <location>
        <begin position="12"/>
        <end position="49"/>
    </location>
</feature>
<feature type="compositionally biased region" description="Polar residues" evidence="1">
    <location>
        <begin position="1"/>
        <end position="10"/>
    </location>
</feature>
<dbReference type="Proteomes" id="UP000183410">
    <property type="component" value="Unassembled WGS sequence"/>
</dbReference>
<name>A0A1I2J6B6_9BACL</name>
<reference evidence="3" key="1">
    <citation type="submission" date="2016-10" db="EMBL/GenBank/DDBJ databases">
        <authorList>
            <person name="Varghese N."/>
            <person name="Submissions S."/>
        </authorList>
    </citation>
    <scope>NUCLEOTIDE SEQUENCE [LARGE SCALE GENOMIC DNA]</scope>
    <source>
        <strain evidence="3">CGMCC 1.10223</strain>
    </source>
</reference>
<evidence type="ECO:0000313" key="2">
    <source>
        <dbReference type="EMBL" id="SFF50322.1"/>
    </source>
</evidence>
<feature type="non-terminal residue" evidence="2">
    <location>
        <position position="1"/>
    </location>
</feature>
<sequence length="230" mass="26404">SPDSIPSSPSQHHKDFFKESEAGKKELADRLENEAKEKIKGETLKPDKPKVRKDKPKVSKKKVNKQTTKRLSNAELDKLIKDNFVKNTSRTRTFTPETMPGSKDFAKWFNDLSIDEFELAWATPKLRTIIESRIRHPGGLHEWHLVSRAPIFKRWGVKAEDIAVMRTLTKDVEFVNPIGKHGMDGSGTAHKELLEIIDSSLDYNTFKRRLRTWAQYRLEGGIDSLPEGLR</sequence>
<keyword evidence="3" id="KW-1185">Reference proteome</keyword>
<proteinExistence type="predicted"/>
<dbReference type="EMBL" id="FONN01000067">
    <property type="protein sequence ID" value="SFF50322.1"/>
    <property type="molecule type" value="Genomic_DNA"/>
</dbReference>